<dbReference type="SUPFAM" id="SSF56349">
    <property type="entry name" value="DNA breaking-rejoining enzymes"/>
    <property type="match status" value="1"/>
</dbReference>
<dbReference type="InterPro" id="IPR010998">
    <property type="entry name" value="Integrase_recombinase_N"/>
</dbReference>
<evidence type="ECO:0000313" key="9">
    <source>
        <dbReference type="Proteomes" id="UP001156702"/>
    </source>
</evidence>
<sequence>MTAGIHRLSDRQVKAHKERGRLSDGGGVFLQISKWGTKSWEFRFTLHGRTRSMGLGQYDVVSLKQAREEAETLRRIVREGKDPIEERKAARSKAAIEATTSILFKDAVGKCLARKEGEFRSERHGASWRRSMDAYAVPIIGNMNAAHITTQDILRVLNQPFEDGTLWEKRTETASRLRGRIEAVLSWATVAGYRSGDNPARWAGNLKELLPTPSKVAKVTKRPALSQADLPKWFAELRKRDGMSARALEFIALCASRSDEVRRATWNEIDLDARMWKIPGERMKMERDHRVPLSDDAVALLKALPRMAGSPYVFPAPRGGPFSDAILSQLMKKMHAKELKAGRKGWLDADTGLPAVPHGLRSTFRVWTAEQGYDRDMSEMALAHAVGSTVERAYQRSDMVERRRTMMADWAAYCRGVAPAGNVVQIREAATGS</sequence>
<evidence type="ECO:0000259" key="6">
    <source>
        <dbReference type="PROSITE" id="PS51898"/>
    </source>
</evidence>
<dbReference type="InterPro" id="IPR053876">
    <property type="entry name" value="Phage_int_M"/>
</dbReference>
<dbReference type="PANTHER" id="PTHR30629:SF2">
    <property type="entry name" value="PROPHAGE INTEGRASE INTS-RELATED"/>
    <property type="match status" value="1"/>
</dbReference>
<evidence type="ECO:0000256" key="3">
    <source>
        <dbReference type="ARBA" id="ARBA00023125"/>
    </source>
</evidence>
<evidence type="ECO:0000259" key="7">
    <source>
        <dbReference type="PROSITE" id="PS51900"/>
    </source>
</evidence>
<keyword evidence="9" id="KW-1185">Reference proteome</keyword>
<dbReference type="Gene3D" id="1.10.443.10">
    <property type="entry name" value="Intergrase catalytic core"/>
    <property type="match status" value="1"/>
</dbReference>
<dbReference type="PROSITE" id="PS51900">
    <property type="entry name" value="CB"/>
    <property type="match status" value="1"/>
</dbReference>
<dbReference type="InterPro" id="IPR050808">
    <property type="entry name" value="Phage_Integrase"/>
</dbReference>
<dbReference type="Gene3D" id="3.30.160.390">
    <property type="entry name" value="Integrase, DNA-binding domain"/>
    <property type="match status" value="1"/>
</dbReference>
<feature type="domain" description="Tyr recombinase" evidence="6">
    <location>
        <begin position="220"/>
        <end position="407"/>
    </location>
</feature>
<dbReference type="EMBL" id="BSOP01000039">
    <property type="protein sequence ID" value="GLR53533.1"/>
    <property type="molecule type" value="Genomic_DNA"/>
</dbReference>
<comment type="caution">
    <text evidence="8">The sequence shown here is derived from an EMBL/GenBank/DDBJ whole genome shotgun (WGS) entry which is preliminary data.</text>
</comment>
<evidence type="ECO:0000313" key="8">
    <source>
        <dbReference type="EMBL" id="GLR53533.1"/>
    </source>
</evidence>
<dbReference type="Pfam" id="PF13356">
    <property type="entry name" value="Arm-DNA-bind_3"/>
    <property type="match status" value="1"/>
</dbReference>
<keyword evidence="2" id="KW-0229">DNA integration</keyword>
<dbReference type="InterPro" id="IPR044068">
    <property type="entry name" value="CB"/>
</dbReference>
<dbReference type="Proteomes" id="UP001156702">
    <property type="component" value="Unassembled WGS sequence"/>
</dbReference>
<feature type="domain" description="Core-binding (CB)" evidence="7">
    <location>
        <begin position="102"/>
        <end position="189"/>
    </location>
</feature>
<dbReference type="Gene3D" id="1.10.150.130">
    <property type="match status" value="1"/>
</dbReference>
<dbReference type="CDD" id="cd00801">
    <property type="entry name" value="INT_P4_C"/>
    <property type="match status" value="1"/>
</dbReference>
<evidence type="ECO:0000256" key="5">
    <source>
        <dbReference type="PROSITE-ProRule" id="PRU01248"/>
    </source>
</evidence>
<dbReference type="Pfam" id="PF00589">
    <property type="entry name" value="Phage_integrase"/>
    <property type="match status" value="1"/>
</dbReference>
<gene>
    <name evidence="8" type="ORF">GCM10007923_47480</name>
</gene>
<dbReference type="InterPro" id="IPR011010">
    <property type="entry name" value="DNA_brk_join_enz"/>
</dbReference>
<dbReference type="InterPro" id="IPR013762">
    <property type="entry name" value="Integrase-like_cat_sf"/>
</dbReference>
<dbReference type="InterPro" id="IPR002104">
    <property type="entry name" value="Integrase_catalytic"/>
</dbReference>
<evidence type="ECO:0000256" key="1">
    <source>
        <dbReference type="ARBA" id="ARBA00008857"/>
    </source>
</evidence>
<protein>
    <submittedName>
        <fullName evidence="8">Integrase</fullName>
    </submittedName>
</protein>
<accession>A0ABQ5ZL27</accession>
<dbReference type="InterPro" id="IPR038488">
    <property type="entry name" value="Integrase_DNA-bd_sf"/>
</dbReference>
<keyword evidence="4" id="KW-0233">DNA recombination</keyword>
<reference evidence="9" key="1">
    <citation type="journal article" date="2019" name="Int. J. Syst. Evol. Microbiol.">
        <title>The Global Catalogue of Microorganisms (GCM) 10K type strain sequencing project: providing services to taxonomists for standard genome sequencing and annotation.</title>
        <authorList>
            <consortium name="The Broad Institute Genomics Platform"/>
            <consortium name="The Broad Institute Genome Sequencing Center for Infectious Disease"/>
            <person name="Wu L."/>
            <person name="Ma J."/>
        </authorList>
    </citation>
    <scope>NUCLEOTIDE SEQUENCE [LARGE SCALE GENOMIC DNA]</scope>
    <source>
        <strain evidence="9">NBRC 102122</strain>
    </source>
</reference>
<comment type="similarity">
    <text evidence="1">Belongs to the 'phage' integrase family.</text>
</comment>
<evidence type="ECO:0000256" key="4">
    <source>
        <dbReference type="ARBA" id="ARBA00023172"/>
    </source>
</evidence>
<proteinExistence type="inferred from homology"/>
<dbReference type="PANTHER" id="PTHR30629">
    <property type="entry name" value="PROPHAGE INTEGRASE"/>
    <property type="match status" value="1"/>
</dbReference>
<name>A0ABQ5ZL27_9HYPH</name>
<keyword evidence="3 5" id="KW-0238">DNA-binding</keyword>
<evidence type="ECO:0000256" key="2">
    <source>
        <dbReference type="ARBA" id="ARBA00022908"/>
    </source>
</evidence>
<organism evidence="8 9">
    <name type="scientific">Shinella yambaruensis</name>
    <dbReference type="NCBI Taxonomy" id="415996"/>
    <lineage>
        <taxon>Bacteria</taxon>
        <taxon>Pseudomonadati</taxon>
        <taxon>Pseudomonadota</taxon>
        <taxon>Alphaproteobacteria</taxon>
        <taxon>Hyphomicrobiales</taxon>
        <taxon>Rhizobiaceae</taxon>
        <taxon>Shinella</taxon>
    </lineage>
</organism>
<dbReference type="PROSITE" id="PS51898">
    <property type="entry name" value="TYR_RECOMBINASE"/>
    <property type="match status" value="1"/>
</dbReference>
<dbReference type="InterPro" id="IPR025166">
    <property type="entry name" value="Integrase_DNA_bind_dom"/>
</dbReference>
<dbReference type="Pfam" id="PF22022">
    <property type="entry name" value="Phage_int_M"/>
    <property type="match status" value="1"/>
</dbReference>